<dbReference type="PROSITE" id="PS00370">
    <property type="entry name" value="PEP_ENZYMES_PHOS_SITE"/>
    <property type="match status" value="1"/>
</dbReference>
<proteinExistence type="inferred from homology"/>
<dbReference type="EC" id="2.7.3.9" evidence="5"/>
<evidence type="ECO:0000256" key="3">
    <source>
        <dbReference type="ARBA" id="ARBA00004496"/>
    </source>
</evidence>
<dbReference type="GO" id="GO:0005737">
    <property type="term" value="C:cytoplasm"/>
    <property type="evidence" value="ECO:0007669"/>
    <property type="project" value="UniProtKB-SubCell"/>
</dbReference>
<dbReference type="NCBIfam" id="TIGR01417">
    <property type="entry name" value="PTS_I_fam"/>
    <property type="match status" value="1"/>
</dbReference>
<dbReference type="InterPro" id="IPR040442">
    <property type="entry name" value="Pyrv_kinase-like_dom_sf"/>
</dbReference>
<dbReference type="Pfam" id="PF01590">
    <property type="entry name" value="GAF"/>
    <property type="match status" value="1"/>
</dbReference>
<dbReference type="InterPro" id="IPR050499">
    <property type="entry name" value="PEP-utilizing_PTS_enzyme"/>
</dbReference>
<keyword evidence="11" id="KW-0479">Metal-binding</keyword>
<evidence type="ECO:0000259" key="14">
    <source>
        <dbReference type="SMART" id="SM00065"/>
    </source>
</evidence>
<accession>A0AAD4AL02</accession>
<evidence type="ECO:0000313" key="15">
    <source>
        <dbReference type="EMBL" id="KAF7774199.1"/>
    </source>
</evidence>
<comment type="cofactor">
    <cofactor evidence="2">
        <name>Mg(2+)</name>
        <dbReference type="ChEBI" id="CHEBI:18420"/>
    </cofactor>
</comment>
<dbReference type="SMART" id="SM00065">
    <property type="entry name" value="GAF"/>
    <property type="match status" value="1"/>
</dbReference>
<evidence type="ECO:0000256" key="4">
    <source>
        <dbReference type="ARBA" id="ARBA00007837"/>
    </source>
</evidence>
<keyword evidence="13" id="KW-0460">Magnesium</keyword>
<dbReference type="AlphaFoldDB" id="A0AAD4AL02"/>
<keyword evidence="10" id="KW-0598">Phosphotransferase system</keyword>
<evidence type="ECO:0000256" key="1">
    <source>
        <dbReference type="ARBA" id="ARBA00000683"/>
    </source>
</evidence>
<dbReference type="GO" id="GO:0046872">
    <property type="term" value="F:metal ion binding"/>
    <property type="evidence" value="ECO:0007669"/>
    <property type="project" value="UniProtKB-KW"/>
</dbReference>
<organism evidence="15 16">
    <name type="scientific">Pseudoalteromonas citrea</name>
    <dbReference type="NCBI Taxonomy" id="43655"/>
    <lineage>
        <taxon>Bacteria</taxon>
        <taxon>Pseudomonadati</taxon>
        <taxon>Pseudomonadota</taxon>
        <taxon>Gammaproteobacteria</taxon>
        <taxon>Alteromonadales</taxon>
        <taxon>Pseudoalteromonadaceae</taxon>
        <taxon>Pseudoalteromonas</taxon>
    </lineage>
</organism>
<evidence type="ECO:0000313" key="16">
    <source>
        <dbReference type="Proteomes" id="UP000016487"/>
    </source>
</evidence>
<dbReference type="InterPro" id="IPR008279">
    <property type="entry name" value="PEP-util_enz_mobile_dom"/>
</dbReference>
<sequence length="756" mass="84946">MLATLRSIVESVAQQPTLNEALTRFVFMVKEAMNTECCSIYFADYSKDNFILMASDGLNPEAIGHFSVGFTEGLVGLVAQREEPINIAHAQSHPRFKHAPEVNEEGFNAFLSVPVVHQRKVLGVIVVQQRVARVFSHDEESFLITLSAQLASQLAHAEIQSLLTHEASSHQTSVLKGVSSTPGIAIGEAFVVLPKLEFSSVDSQKVADPQSQRSLFLQAVAATRQEFHVLANTLSEHIPKEALAVFDVYQQLLDARSLGLQVEQQLAEGWCAKSALKHVIESLVSQFNEMHDPYIKERAADVKDIGLRILHHLMATEHAVKVYPENTILVTHTLLPSMLADIPKERLKGVVSVQGAANSHASILTRAMGVPAIWGIEDIPLLQLDAKDIILDAYSGRVYISPSHSLRQEYEQLRHQDSALHDKFEAEHALESVTLDGEQVSLLLNAGLDLSTEQMTAHYCDGVGLYRTESWFMQKGQFPTQSEQEKWYREVLSRYHPDPVVMRTLDIGGDKVLEYFDIKEENPFLGWRGIRVSLDHPEIFLDQIKAMIKANVGLGNLRIMLPMVSHTDEIDEAQLLIEQAYFELQDEWADQFLLVDKPEMGVMLEVPSSVYLLKDWAEKIDFCSVGSNDLTQYLLAVDRNNTQVAELFDPYHPSVLRVLNQIANSCQDIELPFSLCGELGGEPEGAILLVAMGYRRLSMNILSLNKVKWVLRRLRVEDMELLLNDCLVQSSVKQVHRLLRSFMIKHGFSELLYHSK</sequence>
<dbReference type="PRINTS" id="PR01736">
    <property type="entry name" value="PHPHTRNFRASE"/>
</dbReference>
<dbReference type="Pfam" id="PF00391">
    <property type="entry name" value="PEP-utilizers"/>
    <property type="match status" value="1"/>
</dbReference>
<evidence type="ECO:0000256" key="5">
    <source>
        <dbReference type="ARBA" id="ARBA00012232"/>
    </source>
</evidence>
<evidence type="ECO:0000256" key="6">
    <source>
        <dbReference type="ARBA" id="ARBA00022448"/>
    </source>
</evidence>
<dbReference type="Pfam" id="PF02896">
    <property type="entry name" value="PEP-utilizers_C"/>
    <property type="match status" value="1"/>
</dbReference>
<dbReference type="EMBL" id="AHBZ03000014">
    <property type="protein sequence ID" value="KAF7774199.1"/>
    <property type="molecule type" value="Genomic_DNA"/>
</dbReference>
<dbReference type="NCBIfam" id="NF008283">
    <property type="entry name" value="PRK11061.1"/>
    <property type="match status" value="1"/>
</dbReference>
<comment type="caution">
    <text evidence="15">The sequence shown here is derived from an EMBL/GenBank/DDBJ whole genome shotgun (WGS) entry which is preliminary data.</text>
</comment>
<dbReference type="InterPro" id="IPR003018">
    <property type="entry name" value="GAF"/>
</dbReference>
<comment type="subcellular location">
    <subcellularLocation>
        <location evidence="3">Cytoplasm</location>
    </subcellularLocation>
</comment>
<dbReference type="SUPFAM" id="SSF51621">
    <property type="entry name" value="Phosphoenolpyruvate/pyruvate domain"/>
    <property type="match status" value="1"/>
</dbReference>
<dbReference type="InterPro" id="IPR006318">
    <property type="entry name" value="PTS_EI-like"/>
</dbReference>
<comment type="similarity">
    <text evidence="4">Belongs to the PEP-utilizing enzyme family.</text>
</comment>
<dbReference type="Gene3D" id="1.10.274.10">
    <property type="entry name" value="PtsI, HPr-binding domain"/>
    <property type="match status" value="1"/>
</dbReference>
<dbReference type="GO" id="GO:0009401">
    <property type="term" value="P:phosphoenolpyruvate-dependent sugar phosphotransferase system"/>
    <property type="evidence" value="ECO:0007669"/>
    <property type="project" value="UniProtKB-KW"/>
</dbReference>
<keyword evidence="12" id="KW-0418">Kinase</keyword>
<evidence type="ECO:0000256" key="2">
    <source>
        <dbReference type="ARBA" id="ARBA00001946"/>
    </source>
</evidence>
<reference evidence="15" key="1">
    <citation type="journal article" date="2012" name="J. Bacteriol.">
        <title>Genome sequences of type strains of seven species of the marine bacterium Pseudoalteromonas.</title>
        <authorList>
            <person name="Xie B.B."/>
            <person name="Shu Y.L."/>
            <person name="Qin Q.L."/>
            <person name="Rong J.C."/>
            <person name="Zhang X.Y."/>
            <person name="Chen X.L."/>
            <person name="Shi M."/>
            <person name="He H.L."/>
            <person name="Zhou B.C."/>
            <person name="Zhang Y.Z."/>
        </authorList>
    </citation>
    <scope>NUCLEOTIDE SEQUENCE</scope>
    <source>
        <strain evidence="15">DSM 8771</strain>
    </source>
</reference>
<dbReference type="InterPro" id="IPR015813">
    <property type="entry name" value="Pyrv/PenolPyrv_kinase-like_dom"/>
</dbReference>
<name>A0AAD4AL02_9GAMM</name>
<dbReference type="RefSeq" id="WP_010362209.1">
    <property type="nucleotide sequence ID" value="NZ_AHBZ03000014.1"/>
</dbReference>
<dbReference type="SUPFAM" id="SSF55781">
    <property type="entry name" value="GAF domain-like"/>
    <property type="match status" value="1"/>
</dbReference>
<dbReference type="PANTHER" id="PTHR46244:SF1">
    <property type="entry name" value="PHOSPHOENOLPYRUVATE-DEPENDENT PHOSPHOTRANSFERASE SYSTEM"/>
    <property type="match status" value="1"/>
</dbReference>
<reference evidence="15" key="2">
    <citation type="submission" date="2015-03" db="EMBL/GenBank/DDBJ databases">
        <title>Genome sequence of Pseudoalteromonas citrea.</title>
        <authorList>
            <person name="Xie B.-B."/>
            <person name="Rong J.-C."/>
            <person name="Qin Q.-L."/>
            <person name="Zhang Y.-Z."/>
        </authorList>
    </citation>
    <scope>NUCLEOTIDE SEQUENCE</scope>
    <source>
        <strain evidence="15">DSM 8771</strain>
    </source>
</reference>
<dbReference type="Gene3D" id="3.20.20.60">
    <property type="entry name" value="Phosphoenolpyruvate-binding domains"/>
    <property type="match status" value="1"/>
</dbReference>
<dbReference type="GO" id="GO:0016301">
    <property type="term" value="F:kinase activity"/>
    <property type="evidence" value="ECO:0007669"/>
    <property type="project" value="UniProtKB-KW"/>
</dbReference>
<dbReference type="InterPro" id="IPR036618">
    <property type="entry name" value="PtsI_HPr-bd_sf"/>
</dbReference>
<dbReference type="Gene3D" id="3.50.30.10">
    <property type="entry name" value="Phosphohistidine domain"/>
    <property type="match status" value="1"/>
</dbReference>
<dbReference type="GO" id="GO:0008965">
    <property type="term" value="F:phosphoenolpyruvate-protein phosphotransferase activity"/>
    <property type="evidence" value="ECO:0007669"/>
    <property type="project" value="UniProtKB-EC"/>
</dbReference>
<dbReference type="PANTHER" id="PTHR46244">
    <property type="entry name" value="PHOSPHOENOLPYRUVATE-PROTEIN PHOSPHOTRANSFERASE"/>
    <property type="match status" value="1"/>
</dbReference>
<dbReference type="Pfam" id="PF05524">
    <property type="entry name" value="PEP-utilisers_N"/>
    <property type="match status" value="1"/>
</dbReference>
<evidence type="ECO:0000256" key="12">
    <source>
        <dbReference type="ARBA" id="ARBA00022777"/>
    </source>
</evidence>
<dbReference type="InterPro" id="IPR036637">
    <property type="entry name" value="Phosphohistidine_dom_sf"/>
</dbReference>
<dbReference type="SUPFAM" id="SSF47831">
    <property type="entry name" value="Enzyme I of the PEP:sugar phosphotransferase system HPr-binding (sub)domain"/>
    <property type="match status" value="1"/>
</dbReference>
<comment type="catalytic activity">
    <reaction evidence="1">
        <text>L-histidyl-[protein] + phosphoenolpyruvate = N(pros)-phospho-L-histidyl-[protein] + pyruvate</text>
        <dbReference type="Rhea" id="RHEA:23880"/>
        <dbReference type="Rhea" id="RHEA-COMP:9745"/>
        <dbReference type="Rhea" id="RHEA-COMP:9746"/>
        <dbReference type="ChEBI" id="CHEBI:15361"/>
        <dbReference type="ChEBI" id="CHEBI:29979"/>
        <dbReference type="ChEBI" id="CHEBI:58702"/>
        <dbReference type="ChEBI" id="CHEBI:64837"/>
        <dbReference type="EC" id="2.7.3.9"/>
    </reaction>
</comment>
<keyword evidence="6" id="KW-0813">Transport</keyword>
<evidence type="ECO:0000256" key="8">
    <source>
        <dbReference type="ARBA" id="ARBA00022597"/>
    </source>
</evidence>
<dbReference type="SUPFAM" id="SSF52009">
    <property type="entry name" value="Phosphohistidine domain"/>
    <property type="match status" value="1"/>
</dbReference>
<dbReference type="InterPro" id="IPR029016">
    <property type="entry name" value="GAF-like_dom_sf"/>
</dbReference>
<dbReference type="Gene3D" id="3.30.450.40">
    <property type="match status" value="1"/>
</dbReference>
<dbReference type="InterPro" id="IPR000121">
    <property type="entry name" value="PEP_util_C"/>
</dbReference>
<gene>
    <name evidence="15" type="primary">ptsP</name>
    <name evidence="15" type="ORF">PCIT_a0603</name>
</gene>
<keyword evidence="9" id="KW-0808">Transferase</keyword>
<keyword evidence="8" id="KW-0762">Sugar transport</keyword>
<evidence type="ECO:0000256" key="11">
    <source>
        <dbReference type="ARBA" id="ARBA00022723"/>
    </source>
</evidence>
<evidence type="ECO:0000256" key="9">
    <source>
        <dbReference type="ARBA" id="ARBA00022679"/>
    </source>
</evidence>
<feature type="domain" description="GAF" evidence="14">
    <location>
        <begin position="17"/>
        <end position="164"/>
    </location>
</feature>
<keyword evidence="7" id="KW-0963">Cytoplasm</keyword>
<dbReference type="Proteomes" id="UP000016487">
    <property type="component" value="Unassembled WGS sequence"/>
</dbReference>
<evidence type="ECO:0000256" key="13">
    <source>
        <dbReference type="ARBA" id="ARBA00022842"/>
    </source>
</evidence>
<dbReference type="InterPro" id="IPR008731">
    <property type="entry name" value="PTS_EIN"/>
</dbReference>
<dbReference type="InterPro" id="IPR018274">
    <property type="entry name" value="PEP_util_AS"/>
</dbReference>
<evidence type="ECO:0000256" key="7">
    <source>
        <dbReference type="ARBA" id="ARBA00022490"/>
    </source>
</evidence>
<protein>
    <recommendedName>
        <fullName evidence="5">phosphoenolpyruvate--protein phosphotransferase</fullName>
        <ecNumber evidence="5">2.7.3.9</ecNumber>
    </recommendedName>
</protein>
<evidence type="ECO:0000256" key="10">
    <source>
        <dbReference type="ARBA" id="ARBA00022683"/>
    </source>
</evidence>